<dbReference type="PANTHER" id="PTHR12561:SF3">
    <property type="entry name" value="LIPOYLTRANSFERASE 1, MITOCHONDRIAL"/>
    <property type="match status" value="1"/>
</dbReference>
<dbReference type="Pfam" id="PF21948">
    <property type="entry name" value="LplA-B_cat"/>
    <property type="match status" value="1"/>
</dbReference>
<proteinExistence type="inferred from homology"/>
<dbReference type="GO" id="GO:0016874">
    <property type="term" value="F:ligase activity"/>
    <property type="evidence" value="ECO:0007669"/>
    <property type="project" value="UniProtKB-KW"/>
</dbReference>
<comment type="pathway">
    <text evidence="2">Protein modification; protein lipoylation via exogenous pathway; protein N(6)-(lipoyl)lysine from lipoate: step 2/2.</text>
</comment>
<protein>
    <recommendedName>
        <fullName evidence="4">Putative lipoate-protein ligase A</fullName>
    </recommendedName>
</protein>
<organism evidence="6 7">
    <name type="scientific">Coccidioides immitis RMSCC 2394</name>
    <dbReference type="NCBI Taxonomy" id="404692"/>
    <lineage>
        <taxon>Eukaryota</taxon>
        <taxon>Fungi</taxon>
        <taxon>Dikarya</taxon>
        <taxon>Ascomycota</taxon>
        <taxon>Pezizomycotina</taxon>
        <taxon>Eurotiomycetes</taxon>
        <taxon>Eurotiomycetidae</taxon>
        <taxon>Onygenales</taxon>
        <taxon>Onygenaceae</taxon>
        <taxon>Coccidioides</taxon>
    </lineage>
</organism>
<evidence type="ECO:0000256" key="1">
    <source>
        <dbReference type="ARBA" id="ARBA00003253"/>
    </source>
</evidence>
<gene>
    <name evidence="6" type="ORF">CIRG_07964</name>
</gene>
<evidence type="ECO:0000256" key="4">
    <source>
        <dbReference type="ARBA" id="ARBA00015925"/>
    </source>
</evidence>
<dbReference type="SUPFAM" id="SSF55681">
    <property type="entry name" value="Class II aaRS and biotin synthetases"/>
    <property type="match status" value="1"/>
</dbReference>
<evidence type="ECO:0000313" key="7">
    <source>
        <dbReference type="Proteomes" id="UP000054565"/>
    </source>
</evidence>
<dbReference type="OrthoDB" id="201621at2759"/>
<dbReference type="Proteomes" id="UP000054565">
    <property type="component" value="Unassembled WGS sequence"/>
</dbReference>
<feature type="domain" description="BPL/LPL catalytic" evidence="5">
    <location>
        <begin position="134"/>
        <end position="365"/>
    </location>
</feature>
<evidence type="ECO:0000256" key="3">
    <source>
        <dbReference type="ARBA" id="ARBA00008242"/>
    </source>
</evidence>
<dbReference type="InterPro" id="IPR004562">
    <property type="entry name" value="LipoylTrfase_LipoateP_Ligase"/>
</dbReference>
<sequence length="527" mass="58770">MTQPQFNLTKTVLAPAALLQPAGASESAQTPPARKDLRQRKFRPAFLVVLPPRSMLPLRQLHWSLFPGAPTGHVPRIKTLRIGFPGRRRHASHSPSAFLFLVSQPSAEHQIYQSFSTDPYVNLSIENFLYKHTPTDSKILFLYVNSPTVVIGRNQNPWLETNLHLLNRAKAPKNGVEPSYTPVTLLRRRSGGGAVFHDEGNLNFSVICPKPIFHRDKHAEMVVRALHKLGAINTRVNTRHDIVMGGHSSAPVPQRVVHFDTDDVESPPVRATPQALKISGSAYKLSSFRALHHGTCLVDSPNLESIGAFLRSPARPYLHAKGVESVRSPIGNISSTLGGLSGSHLMQALVTNIMEEFALLYKVDPDALFSAQKLRDRPGFQSGKNWLVGAVTANTSVGVNEIEEDIRDFKSLDWTYNQCPRFTFSTYPTEEDPRLRPGLPSNLHPSTRIFLRLKFGRIIESCISMSDDPETADFQSRRVHEVLQGRQLHEILDWRQALNGVADAFGSSQDVLNLSEWLNTKIGRRPS</sequence>
<dbReference type="Gene3D" id="3.30.930.10">
    <property type="entry name" value="Bira Bifunctional Protein, Domain 2"/>
    <property type="match status" value="1"/>
</dbReference>
<dbReference type="EMBL" id="DS028097">
    <property type="protein sequence ID" value="KMP08283.1"/>
    <property type="molecule type" value="Genomic_DNA"/>
</dbReference>
<dbReference type="GO" id="GO:0017118">
    <property type="term" value="F:lipoyltransferase activity"/>
    <property type="evidence" value="ECO:0007669"/>
    <property type="project" value="TreeGrafter"/>
</dbReference>
<accession>A0A0J6YMX0</accession>
<keyword evidence="6" id="KW-0436">Ligase</keyword>
<dbReference type="STRING" id="404692.A0A0J6YMX0"/>
<dbReference type="CDD" id="cd16443">
    <property type="entry name" value="LplA"/>
    <property type="match status" value="1"/>
</dbReference>
<evidence type="ECO:0000259" key="5">
    <source>
        <dbReference type="PROSITE" id="PS51733"/>
    </source>
</evidence>
<dbReference type="PROSITE" id="PS51733">
    <property type="entry name" value="BPL_LPL_CATALYTIC"/>
    <property type="match status" value="1"/>
</dbReference>
<dbReference type="GO" id="GO:0009249">
    <property type="term" value="P:protein lipoylation"/>
    <property type="evidence" value="ECO:0007669"/>
    <property type="project" value="InterPro"/>
</dbReference>
<dbReference type="GO" id="GO:0005739">
    <property type="term" value="C:mitochondrion"/>
    <property type="evidence" value="ECO:0007669"/>
    <property type="project" value="TreeGrafter"/>
</dbReference>
<dbReference type="AlphaFoldDB" id="A0A0J6YMX0"/>
<evidence type="ECO:0000256" key="2">
    <source>
        <dbReference type="ARBA" id="ARBA00005085"/>
    </source>
</evidence>
<comment type="function">
    <text evidence="1">Catalyzes both the ATP-dependent activation of exogenously supplied lipoate to lipoyl-AMP and the transfer of the activated lipoyl onto the lipoyl domains of lipoate-dependent enzymes.</text>
</comment>
<dbReference type="UniPathway" id="UPA00537">
    <property type="reaction ID" value="UER00595"/>
</dbReference>
<dbReference type="InterPro" id="IPR004143">
    <property type="entry name" value="BPL_LPL_catalytic"/>
</dbReference>
<comment type="similarity">
    <text evidence="3">Belongs to the LplA family.</text>
</comment>
<dbReference type="InterPro" id="IPR045864">
    <property type="entry name" value="aa-tRNA-synth_II/BPL/LPL"/>
</dbReference>
<name>A0A0J6YMX0_COCIT</name>
<dbReference type="PANTHER" id="PTHR12561">
    <property type="entry name" value="LIPOATE-PROTEIN LIGASE"/>
    <property type="match status" value="1"/>
</dbReference>
<evidence type="ECO:0000313" key="6">
    <source>
        <dbReference type="EMBL" id="KMP08283.1"/>
    </source>
</evidence>
<reference evidence="7" key="1">
    <citation type="journal article" date="2010" name="Genome Res.">
        <title>Population genomic sequencing of Coccidioides fungi reveals recent hybridization and transposon control.</title>
        <authorList>
            <person name="Neafsey D.E."/>
            <person name="Barker B.M."/>
            <person name="Sharpton T.J."/>
            <person name="Stajich J.E."/>
            <person name="Park D.J."/>
            <person name="Whiston E."/>
            <person name="Hung C.-Y."/>
            <person name="McMahan C."/>
            <person name="White J."/>
            <person name="Sykes S."/>
            <person name="Heiman D."/>
            <person name="Young S."/>
            <person name="Zeng Q."/>
            <person name="Abouelleil A."/>
            <person name="Aftuck L."/>
            <person name="Bessette D."/>
            <person name="Brown A."/>
            <person name="FitzGerald M."/>
            <person name="Lui A."/>
            <person name="Macdonald J.P."/>
            <person name="Priest M."/>
            <person name="Orbach M.J."/>
            <person name="Galgiani J.N."/>
            <person name="Kirkland T.N."/>
            <person name="Cole G.T."/>
            <person name="Birren B.W."/>
            <person name="Henn M.R."/>
            <person name="Taylor J.W."/>
            <person name="Rounsley S.D."/>
        </authorList>
    </citation>
    <scope>NUCLEOTIDE SEQUENCE [LARGE SCALE GENOMIC DNA]</scope>
    <source>
        <strain evidence="7">RMSCC 2394</strain>
    </source>
</reference>